<dbReference type="Pfam" id="PF00248">
    <property type="entry name" value="Aldo_ket_red"/>
    <property type="match status" value="1"/>
</dbReference>
<dbReference type="Gene3D" id="3.20.20.100">
    <property type="entry name" value="NADP-dependent oxidoreductase domain"/>
    <property type="match status" value="1"/>
</dbReference>
<dbReference type="GO" id="GO:0016491">
    <property type="term" value="F:oxidoreductase activity"/>
    <property type="evidence" value="ECO:0007669"/>
    <property type="project" value="UniProtKB-KW"/>
</dbReference>
<sequence length="346" mass="36231">MTTTSIHARTPTRTLGSAANGTALQVSALGLGCMGMSDFYGQSSAAGSAAETDAIATIRRALDLGVTFLDTADMYGPFTNETLVGKAIAGRRDEVVLATKFGIDRDPASGARRGVNGRPEYVRRAADASLQRLGVDHIDLYYQHRVDPNVPIEDTVGAMAELVAAGKVRHLGLSEAGAATIRRAHATAPITALETEYSLWSRDVEGEILPVLRELGIGLVPYSPLGRGFLTGTITSASALAPDDFRRSNPRFQGDAFDANLALVARVRELAAAKGITAGQLALAWVLAQGDDVVPIPGTKRIAYLEENAASAAVRLSAEDLAALDAAIPASAVVGDRYGDMSSIGR</sequence>
<feature type="domain" description="NADP-dependent oxidoreductase" evidence="2">
    <location>
        <begin position="34"/>
        <end position="327"/>
    </location>
</feature>
<dbReference type="Proteomes" id="UP000663937">
    <property type="component" value="Chromosome"/>
</dbReference>
<reference evidence="3" key="1">
    <citation type="submission" date="2021-03" db="EMBL/GenBank/DDBJ databases">
        <title>Pengzhenrongella sicca gen. nov., sp. nov., a new member of suborder Micrococcineae isolated from High-Arctic tundra soil.</title>
        <authorList>
            <person name="Peng F."/>
        </authorList>
    </citation>
    <scope>NUCLEOTIDE SEQUENCE</scope>
    <source>
        <strain evidence="3">LRZ-2</strain>
    </source>
</reference>
<dbReference type="PANTHER" id="PTHR43625:SF40">
    <property type="entry name" value="ALDO-KETO REDUCTASE YAKC [NADP(+)]"/>
    <property type="match status" value="1"/>
</dbReference>
<dbReference type="InterPro" id="IPR050791">
    <property type="entry name" value="Aldo-Keto_reductase"/>
</dbReference>
<dbReference type="RefSeq" id="WP_227423862.1">
    <property type="nucleotide sequence ID" value="NZ_CP071868.1"/>
</dbReference>
<dbReference type="CDD" id="cd19076">
    <property type="entry name" value="AKR_AKR13A_13D"/>
    <property type="match status" value="1"/>
</dbReference>
<protein>
    <submittedName>
        <fullName evidence="3">Aldo/keto reductase</fullName>
    </submittedName>
</protein>
<name>A0A8A4ZF86_9MICO</name>
<dbReference type="GO" id="GO:0005737">
    <property type="term" value="C:cytoplasm"/>
    <property type="evidence" value="ECO:0007669"/>
    <property type="project" value="TreeGrafter"/>
</dbReference>
<dbReference type="EMBL" id="CP071868">
    <property type="protein sequence ID" value="QTE29573.1"/>
    <property type="molecule type" value="Genomic_DNA"/>
</dbReference>
<evidence type="ECO:0000256" key="1">
    <source>
        <dbReference type="ARBA" id="ARBA00023002"/>
    </source>
</evidence>
<evidence type="ECO:0000313" key="4">
    <source>
        <dbReference type="Proteomes" id="UP000663937"/>
    </source>
</evidence>
<dbReference type="InterPro" id="IPR023210">
    <property type="entry name" value="NADP_OxRdtase_dom"/>
</dbReference>
<evidence type="ECO:0000313" key="3">
    <source>
        <dbReference type="EMBL" id="QTE29573.1"/>
    </source>
</evidence>
<dbReference type="InterPro" id="IPR036812">
    <property type="entry name" value="NAD(P)_OxRdtase_dom_sf"/>
</dbReference>
<evidence type="ECO:0000259" key="2">
    <source>
        <dbReference type="Pfam" id="PF00248"/>
    </source>
</evidence>
<keyword evidence="1" id="KW-0560">Oxidoreductase</keyword>
<proteinExistence type="predicted"/>
<gene>
    <name evidence="3" type="ORF">J4E96_00390</name>
</gene>
<organism evidence="3 4">
    <name type="scientific">Pengzhenrongella sicca</name>
    <dbReference type="NCBI Taxonomy" id="2819238"/>
    <lineage>
        <taxon>Bacteria</taxon>
        <taxon>Bacillati</taxon>
        <taxon>Actinomycetota</taxon>
        <taxon>Actinomycetes</taxon>
        <taxon>Micrococcales</taxon>
        <taxon>Pengzhenrongella</taxon>
    </lineage>
</organism>
<dbReference type="PANTHER" id="PTHR43625">
    <property type="entry name" value="AFLATOXIN B1 ALDEHYDE REDUCTASE"/>
    <property type="match status" value="1"/>
</dbReference>
<dbReference type="KEGG" id="psic:J4E96_00390"/>
<dbReference type="AlphaFoldDB" id="A0A8A4ZF86"/>
<accession>A0A8A4ZF86</accession>
<dbReference type="SUPFAM" id="SSF51430">
    <property type="entry name" value="NAD(P)-linked oxidoreductase"/>
    <property type="match status" value="1"/>
</dbReference>
<keyword evidence="4" id="KW-1185">Reference proteome</keyword>